<organism evidence="1 2">
    <name type="scientific">Halorubrum ezzemoulense</name>
    <name type="common">Halorubrum chaoviator</name>
    <dbReference type="NCBI Taxonomy" id="337243"/>
    <lineage>
        <taxon>Archaea</taxon>
        <taxon>Methanobacteriati</taxon>
        <taxon>Methanobacteriota</taxon>
        <taxon>Stenosarchaea group</taxon>
        <taxon>Halobacteria</taxon>
        <taxon>Halobacteriales</taxon>
        <taxon>Haloferacaceae</taxon>
        <taxon>Halorubrum</taxon>
    </lineage>
</organism>
<protein>
    <submittedName>
        <fullName evidence="1">Uncharacterized protein</fullName>
    </submittedName>
</protein>
<dbReference type="Proteomes" id="UP001210528">
    <property type="component" value="Unassembled WGS sequence"/>
</dbReference>
<feature type="non-terminal residue" evidence="1">
    <location>
        <position position="1"/>
    </location>
</feature>
<dbReference type="EMBL" id="JAQLUK010000103">
    <property type="protein sequence ID" value="MDB2294386.1"/>
    <property type="molecule type" value="Genomic_DNA"/>
</dbReference>
<evidence type="ECO:0000313" key="2">
    <source>
        <dbReference type="Proteomes" id="UP001210528"/>
    </source>
</evidence>
<evidence type="ECO:0000313" key="1">
    <source>
        <dbReference type="EMBL" id="MDB2294386.1"/>
    </source>
</evidence>
<name>A0ABT4Z9X1_HALEZ</name>
<keyword evidence="2" id="KW-1185">Reference proteome</keyword>
<comment type="caution">
    <text evidence="1">The sequence shown here is derived from an EMBL/GenBank/DDBJ whole genome shotgun (WGS) entry which is preliminary data.</text>
</comment>
<sequence length="87" mass="9364">LDMKPEEAVRQLEYTIDASLDEIGQRAAAGYRPTFERVAERADGAAVYDLAGELSEEVVDGSCPSPAEANVAAERVLDDWAYTDGGE</sequence>
<reference evidence="1 2" key="1">
    <citation type="submission" date="2023-01" db="EMBL/GenBank/DDBJ databases">
        <title>Halorubrum ezzemoulense from Santa Pola, Spain.</title>
        <authorList>
            <person name="Feng Y."/>
            <person name="Louyakis A.S."/>
            <person name="Gogarten J.P."/>
        </authorList>
    </citation>
    <scope>NUCLEOTIDE SEQUENCE [LARGE SCALE GENOMIC DNA]</scope>
    <source>
        <strain evidence="1 2">AMM015</strain>
    </source>
</reference>
<accession>A0ABT4Z9X1</accession>
<proteinExistence type="predicted"/>
<gene>
    <name evidence="1" type="ORF">PM085_19445</name>
</gene>